<organism evidence="1 2">
    <name type="scientific">Falsihalocynthiibacter arcticus</name>
    <dbReference type="NCBI Taxonomy" id="1579316"/>
    <lineage>
        <taxon>Bacteria</taxon>
        <taxon>Pseudomonadati</taxon>
        <taxon>Pseudomonadota</taxon>
        <taxon>Alphaproteobacteria</taxon>
        <taxon>Rhodobacterales</taxon>
        <taxon>Roseobacteraceae</taxon>
        <taxon>Falsihalocynthiibacter</taxon>
    </lineage>
</organism>
<keyword evidence="2" id="KW-1185">Reference proteome</keyword>
<dbReference type="AlphaFoldDB" id="A0A126V4W9"/>
<evidence type="ECO:0000313" key="1">
    <source>
        <dbReference type="EMBL" id="AML52749.1"/>
    </source>
</evidence>
<dbReference type="Proteomes" id="UP000070371">
    <property type="component" value="Chromosome"/>
</dbReference>
<sequence length="60" mass="6771">MFTKFKELPTQLSIQLSPRLDGEPWAFALPIRGGYLIRLGGWFIYLEGGGKAYQWGGHSN</sequence>
<dbReference type="EMBL" id="CP014327">
    <property type="protein sequence ID" value="AML52749.1"/>
    <property type="molecule type" value="Genomic_DNA"/>
</dbReference>
<dbReference type="KEGG" id="hat:RC74_17110"/>
<protein>
    <submittedName>
        <fullName evidence="1">Uncharacterized protein</fullName>
    </submittedName>
</protein>
<proteinExistence type="predicted"/>
<name>A0A126V4W9_9RHOB</name>
<reference evidence="1 2" key="1">
    <citation type="submission" date="2016-02" db="EMBL/GenBank/DDBJ databases">
        <title>Complete genome sequence of Halocynthiibacter arcticus PAMC 20958t from arctic marine sediment.</title>
        <authorList>
            <person name="Lee Y.M."/>
            <person name="Baek K."/>
            <person name="Lee H.K."/>
            <person name="Shin S.C."/>
        </authorList>
    </citation>
    <scope>NUCLEOTIDE SEQUENCE [LARGE SCALE GENOMIC DNA]</scope>
    <source>
        <strain evidence="1">PAMC 20958</strain>
    </source>
</reference>
<accession>A0A126V4W9</accession>
<evidence type="ECO:0000313" key="2">
    <source>
        <dbReference type="Proteomes" id="UP000070371"/>
    </source>
</evidence>
<gene>
    <name evidence="1" type="ORF">RC74_17110</name>
</gene>
<dbReference type="STRING" id="1579316.RC74_17110"/>